<dbReference type="Proteomes" id="UP000315540">
    <property type="component" value="Unassembled WGS sequence"/>
</dbReference>
<evidence type="ECO:0000313" key="2">
    <source>
        <dbReference type="Proteomes" id="UP000315540"/>
    </source>
</evidence>
<name>A0A504JEG9_9FLAO</name>
<dbReference type="RefSeq" id="WP_140589315.1">
    <property type="nucleotide sequence ID" value="NZ_VFWZ01000001.1"/>
</dbReference>
<proteinExistence type="predicted"/>
<protein>
    <submittedName>
        <fullName evidence="1">Uncharacterized protein</fullName>
    </submittedName>
</protein>
<accession>A0A504JEG9</accession>
<comment type="caution">
    <text evidence="1">The sequence shown here is derived from an EMBL/GenBank/DDBJ whole genome shotgun (WGS) entry which is preliminary data.</text>
</comment>
<reference evidence="1 2" key="1">
    <citation type="submission" date="2019-06" db="EMBL/GenBank/DDBJ databases">
        <authorList>
            <person name="Meng X."/>
        </authorList>
    </citation>
    <scope>NUCLEOTIDE SEQUENCE [LARGE SCALE GENOMIC DNA]</scope>
    <source>
        <strain evidence="1 2">M625</strain>
    </source>
</reference>
<evidence type="ECO:0000313" key="1">
    <source>
        <dbReference type="EMBL" id="TPN89084.1"/>
    </source>
</evidence>
<sequence>MSLSPYYMIDFSASACMFEIRINDYPVITQNIEGQVSTLIPINYAVLENGEQYVSATMLPNPGEIQLHPKADLRYKVMLFDVANDFVFQEQFEEFQSKPVGDQKLPIIKNVDAFNAEVPFQLKAWQNGQDLNEVKDVKKKLIMAYNDLADIIKNGNYGLFQEKIKNRELNMSTSMYLSNKEAQDRVSSLISDFESGFQVMPVIEQNTALFIYANGKAAALKKPNGESALYLLNPKTKEELMLDLTFYIPEEKSTFEII</sequence>
<dbReference type="EMBL" id="VFWZ01000001">
    <property type="protein sequence ID" value="TPN89084.1"/>
    <property type="molecule type" value="Genomic_DNA"/>
</dbReference>
<keyword evidence="2" id="KW-1185">Reference proteome</keyword>
<gene>
    <name evidence="1" type="ORF">FHK87_02360</name>
</gene>
<dbReference type="OrthoDB" id="1149023at2"/>
<dbReference type="AlphaFoldDB" id="A0A504JEG9"/>
<organism evidence="1 2">
    <name type="scientific">Aquimarina algicola</name>
    <dbReference type="NCBI Taxonomy" id="2589995"/>
    <lineage>
        <taxon>Bacteria</taxon>
        <taxon>Pseudomonadati</taxon>
        <taxon>Bacteroidota</taxon>
        <taxon>Flavobacteriia</taxon>
        <taxon>Flavobacteriales</taxon>
        <taxon>Flavobacteriaceae</taxon>
        <taxon>Aquimarina</taxon>
    </lineage>
</organism>